<keyword evidence="6" id="KW-1185">Reference proteome</keyword>
<feature type="chain" id="PRO_5043991038" description="Chemokine interleukin-8-like domain-containing protein" evidence="3">
    <location>
        <begin position="21"/>
        <end position="248"/>
    </location>
</feature>
<dbReference type="Gene3D" id="2.40.50.40">
    <property type="match status" value="1"/>
</dbReference>
<feature type="domain" description="Chemokine interleukin-8-like" evidence="4">
    <location>
        <begin position="25"/>
        <end position="85"/>
    </location>
</feature>
<dbReference type="SMART" id="SM00199">
    <property type="entry name" value="SCY"/>
    <property type="match status" value="1"/>
</dbReference>
<feature type="compositionally biased region" description="Polar residues" evidence="2">
    <location>
        <begin position="100"/>
        <end position="109"/>
    </location>
</feature>
<comment type="caution">
    <text evidence="5">The sequence shown here is derived from an EMBL/GenBank/DDBJ whole genome shotgun (WGS) entry which is preliminary data.</text>
</comment>
<dbReference type="Pfam" id="PF00048">
    <property type="entry name" value="IL8"/>
    <property type="match status" value="1"/>
</dbReference>
<evidence type="ECO:0000259" key="4">
    <source>
        <dbReference type="SMART" id="SM00199"/>
    </source>
</evidence>
<dbReference type="GO" id="GO:0008009">
    <property type="term" value="F:chemokine activity"/>
    <property type="evidence" value="ECO:0007669"/>
    <property type="project" value="InterPro"/>
</dbReference>
<dbReference type="InterPro" id="IPR039809">
    <property type="entry name" value="Chemokine_b/g/d"/>
</dbReference>
<dbReference type="GO" id="GO:0005615">
    <property type="term" value="C:extracellular space"/>
    <property type="evidence" value="ECO:0007669"/>
    <property type="project" value="UniProtKB-KW"/>
</dbReference>
<keyword evidence="3" id="KW-0732">Signal</keyword>
<organism evidence="5 6">
    <name type="scientific">Culter alburnus</name>
    <name type="common">Topmouth culter</name>
    <dbReference type="NCBI Taxonomy" id="194366"/>
    <lineage>
        <taxon>Eukaryota</taxon>
        <taxon>Metazoa</taxon>
        <taxon>Chordata</taxon>
        <taxon>Craniata</taxon>
        <taxon>Vertebrata</taxon>
        <taxon>Euteleostomi</taxon>
        <taxon>Actinopterygii</taxon>
        <taxon>Neopterygii</taxon>
        <taxon>Teleostei</taxon>
        <taxon>Ostariophysi</taxon>
        <taxon>Cypriniformes</taxon>
        <taxon>Xenocyprididae</taxon>
        <taxon>Xenocypridinae</taxon>
        <taxon>Culter</taxon>
    </lineage>
</organism>
<name>A0AAW2AZ82_CULAL</name>
<dbReference type="AlphaFoldDB" id="A0AAW2AZ82"/>
<feature type="signal peptide" evidence="3">
    <location>
        <begin position="1"/>
        <end position="20"/>
    </location>
</feature>
<dbReference type="InterPro" id="IPR001811">
    <property type="entry name" value="Chemokine_IL8-like_dom"/>
</dbReference>
<feature type="region of interest" description="Disordered" evidence="2">
    <location>
        <begin position="96"/>
        <end position="120"/>
    </location>
</feature>
<dbReference type="SUPFAM" id="SSF54117">
    <property type="entry name" value="Interleukin 8-like chemokines"/>
    <property type="match status" value="1"/>
</dbReference>
<gene>
    <name evidence="5" type="ORF">ABG768_012501</name>
</gene>
<evidence type="ECO:0000256" key="3">
    <source>
        <dbReference type="SAM" id="SignalP"/>
    </source>
</evidence>
<evidence type="ECO:0000256" key="2">
    <source>
        <dbReference type="SAM" id="MobiDB-lite"/>
    </source>
</evidence>
<dbReference type="PANTHER" id="PTHR12015">
    <property type="entry name" value="SMALL INDUCIBLE CYTOKINE A"/>
    <property type="match status" value="1"/>
</dbReference>
<proteinExistence type="predicted"/>
<dbReference type="Proteomes" id="UP001479290">
    <property type="component" value="Unassembled WGS sequence"/>
</dbReference>
<protein>
    <recommendedName>
        <fullName evidence="4">Chemokine interleukin-8-like domain-containing protein</fullName>
    </recommendedName>
</protein>
<reference evidence="5 6" key="1">
    <citation type="submission" date="2024-05" db="EMBL/GenBank/DDBJ databases">
        <title>A high-quality chromosomal-level genome assembly of Topmouth culter (Culter alburnus).</title>
        <authorList>
            <person name="Zhao H."/>
        </authorList>
    </citation>
    <scope>NUCLEOTIDE SEQUENCE [LARGE SCALE GENOMIC DNA]</scope>
    <source>
        <strain evidence="5">CATC2023</strain>
        <tissue evidence="5">Muscle</tissue>
    </source>
</reference>
<evidence type="ECO:0000313" key="5">
    <source>
        <dbReference type="EMBL" id="KAK9979055.1"/>
    </source>
</evidence>
<keyword evidence="1" id="KW-0202">Cytokine</keyword>
<dbReference type="InterPro" id="IPR036048">
    <property type="entry name" value="Interleukin_8-like_sf"/>
</dbReference>
<sequence length="248" mass="27388">MKFTLFTAVLFSVWMNAADGDEPPPSFCCLTVTNTRIPVEYIEDYEIQEPTGVCAIRAVRFLTRKNRYICSNPDDRWAIRAINDVNRRKNIEPYNKPIMCNTSTSNMIPTTTTTTTHETHETPVNGLEISITTTQQTSVSKEKPESSSRATTTYGRAAPPTETTHETPRPPSTIRIMTALTNSPSTEHHVFTTTATTTTAKMISTTVTTITTTQTETETSTRETKSISATANKASSDVDGRSSFTVIT</sequence>
<feature type="region of interest" description="Disordered" evidence="2">
    <location>
        <begin position="133"/>
        <end position="172"/>
    </location>
</feature>
<evidence type="ECO:0000313" key="6">
    <source>
        <dbReference type="Proteomes" id="UP001479290"/>
    </source>
</evidence>
<dbReference type="GO" id="GO:0006955">
    <property type="term" value="P:immune response"/>
    <property type="evidence" value="ECO:0007669"/>
    <property type="project" value="InterPro"/>
</dbReference>
<dbReference type="EMBL" id="JAWDJR010000002">
    <property type="protein sequence ID" value="KAK9979055.1"/>
    <property type="molecule type" value="Genomic_DNA"/>
</dbReference>
<accession>A0AAW2AZ82</accession>
<evidence type="ECO:0000256" key="1">
    <source>
        <dbReference type="ARBA" id="ARBA00022514"/>
    </source>
</evidence>